<name>A0A1Q3CXM6_CEPFO</name>
<feature type="repeat" description="PPR" evidence="3">
    <location>
        <begin position="627"/>
        <end position="657"/>
    </location>
</feature>
<dbReference type="InterPro" id="IPR011990">
    <property type="entry name" value="TPR-like_helical_dom_sf"/>
</dbReference>
<keyword evidence="6" id="KW-1185">Reference proteome</keyword>
<dbReference type="FunFam" id="1.25.40.10:FF:000073">
    <property type="entry name" value="Pentatricopeptide repeat-containing protein chloroplastic"/>
    <property type="match status" value="1"/>
</dbReference>
<feature type="repeat" description="PPR" evidence="3">
    <location>
        <begin position="455"/>
        <end position="490"/>
    </location>
</feature>
<evidence type="ECO:0000313" key="6">
    <source>
        <dbReference type="Proteomes" id="UP000187406"/>
    </source>
</evidence>
<dbReference type="Gene3D" id="1.25.40.10">
    <property type="entry name" value="Tetratricopeptide repeat domain"/>
    <property type="match status" value="8"/>
</dbReference>
<dbReference type="NCBIfam" id="TIGR00756">
    <property type="entry name" value="PPR"/>
    <property type="match status" value="9"/>
</dbReference>
<feature type="non-terminal residue" evidence="5">
    <location>
        <position position="1"/>
    </location>
</feature>
<feature type="repeat" description="PPR" evidence="3">
    <location>
        <begin position="658"/>
        <end position="692"/>
    </location>
</feature>
<keyword evidence="2" id="KW-0677">Repeat</keyword>
<feature type="non-terminal residue" evidence="5">
    <location>
        <position position="965"/>
    </location>
</feature>
<dbReference type="GO" id="GO:0009451">
    <property type="term" value="P:RNA modification"/>
    <property type="evidence" value="ECO:0007669"/>
    <property type="project" value="InterPro"/>
</dbReference>
<dbReference type="PANTHER" id="PTHR47926:SF536">
    <property type="entry name" value="DYW DOMAIN-CONTAINING PROTEIN"/>
    <property type="match status" value="1"/>
</dbReference>
<feature type="repeat" description="PPR" evidence="3">
    <location>
        <begin position="47"/>
        <end position="81"/>
    </location>
</feature>
<feature type="repeat" description="PPR" evidence="3">
    <location>
        <begin position="251"/>
        <end position="285"/>
    </location>
</feature>
<comment type="similarity">
    <text evidence="1">Belongs to the PPR family. PCMP-H subfamily.</text>
</comment>
<dbReference type="Proteomes" id="UP000187406">
    <property type="component" value="Unassembled WGS sequence"/>
</dbReference>
<sequence length="965" mass="107857">KKLHSWIFIDHYLHSNPSLSIKLIRAYAAFGETKVARQVFDEVTDKNVVFFNVMIRSYVNNHMYPDALLVYKSMSSHGHDADHYTYPCVLKACSASNNLRVGLQIHCVILKVGQDSNLFVGNGLVAMYGKCGCLLEARRALDELPSRDVVSWNSMVAGYAQNGKFDEALEVCREMESLRFRPNADAFSIASILPACGALSALFLGRKIYEYVERKKLMPNLLLENALIDMYAKCGCLLEAREVFDHMKFRDVVTWTSMISAYGTNGQGRDAVALFSKMQDSGLFPDSIAFVSVLSACTCSGLQAMQDGKEIHGHAIILGLHSDVYICTALLDFYAKCGDLVEAHRVFDTMFRRDVVAWNAMIAGYSLHGLYNETIGLFVEMQKDRVCPNSSSIVTVLPIIGQVNALRQGKAMHGYCLRRSFNNDVVLATGLLDMYGKCHCISYASRIFCVMGIKNEITWSAMIGAYVSCDLMREVLEIFYQMLLEEAMTPTPITLVTVLQACTKLTFFSRGRCLHCYTVKSGSISDIMVGNSLLAMYAKNGILDDAIRFFDQMNLKDDVSYNAIISGCMQNGNAEEALRIFHKMQLSGVEPNSTTMLGVLPACSHLATLQHGVCAHGCLIARGLAANSLISNALIVMYSKCGKIDIARKVFDKMHEQDIVSWNSMIFGYGIHGHGMEALSIFHDMLASGLKPDDVTFICLLSACSHSGLVMEGEFYFNAMSQEYNIIPRMDHYLCMADLLSRAGLLSQARSFIERMPYEPDVRIWNVLLAACRIHKNIELGEEVSKKIQRIGPYGTGNFVLLSNMYSAVGRWDDAAHIRIVQKDQGFKKIPGCSWIEVNGFVHAFVGGDRSHPKLSQINQKLDELLAEMKRLGYQAESSFVLQDVEEEEKERILLYHSEKLAIAFGIISLRPSKPIIVTKNLRVCGDCHAAMKFITLITKRAITVRDTSRFHHFRDGNCNCGDFW</sequence>
<dbReference type="InterPro" id="IPR032867">
    <property type="entry name" value="DYW_dom"/>
</dbReference>
<dbReference type="FunCoup" id="A0A1Q3CXM6">
    <property type="interactions" value="31"/>
</dbReference>
<feature type="repeat" description="PPR" evidence="3">
    <location>
        <begin position="557"/>
        <end position="591"/>
    </location>
</feature>
<dbReference type="Pfam" id="PF14432">
    <property type="entry name" value="DYW_deaminase"/>
    <property type="match status" value="1"/>
</dbReference>
<evidence type="ECO:0000259" key="4">
    <source>
        <dbReference type="Pfam" id="PF14432"/>
    </source>
</evidence>
<proteinExistence type="inferred from homology"/>
<dbReference type="InterPro" id="IPR002885">
    <property type="entry name" value="PPR_rpt"/>
</dbReference>
<dbReference type="Pfam" id="PF20431">
    <property type="entry name" value="E_motif"/>
    <property type="match status" value="1"/>
</dbReference>
<dbReference type="Pfam" id="PF01535">
    <property type="entry name" value="PPR"/>
    <property type="match status" value="2"/>
</dbReference>
<evidence type="ECO:0000313" key="5">
    <source>
        <dbReference type="EMBL" id="GAV84901.1"/>
    </source>
</evidence>
<dbReference type="GO" id="GO:0099402">
    <property type="term" value="P:plant organ development"/>
    <property type="evidence" value="ECO:0007669"/>
    <property type="project" value="UniProtKB-ARBA"/>
</dbReference>
<evidence type="ECO:0000256" key="1">
    <source>
        <dbReference type="ARBA" id="ARBA00006643"/>
    </source>
</evidence>
<evidence type="ECO:0000256" key="3">
    <source>
        <dbReference type="PROSITE-ProRule" id="PRU00708"/>
    </source>
</evidence>
<accession>A0A1Q3CXM6</accession>
<dbReference type="InterPro" id="IPR046848">
    <property type="entry name" value="E_motif"/>
</dbReference>
<reference evidence="6" key="1">
    <citation type="submission" date="2016-04" db="EMBL/GenBank/DDBJ databases">
        <title>Cephalotus genome sequencing.</title>
        <authorList>
            <person name="Fukushima K."/>
            <person name="Hasebe M."/>
            <person name="Fang X."/>
        </authorList>
    </citation>
    <scope>NUCLEOTIDE SEQUENCE [LARGE SCALE GENOMIC DNA]</scope>
    <source>
        <strain evidence="6">cv. St1</strain>
    </source>
</reference>
<dbReference type="PANTHER" id="PTHR47926">
    <property type="entry name" value="PENTATRICOPEPTIDE REPEAT-CONTAINING PROTEIN"/>
    <property type="match status" value="1"/>
</dbReference>
<dbReference type="InterPro" id="IPR046849">
    <property type="entry name" value="E2_motif"/>
</dbReference>
<dbReference type="PROSITE" id="PS51375">
    <property type="entry name" value="PPR"/>
    <property type="match status" value="9"/>
</dbReference>
<dbReference type="GO" id="GO:0003723">
    <property type="term" value="F:RNA binding"/>
    <property type="evidence" value="ECO:0007669"/>
    <property type="project" value="InterPro"/>
</dbReference>
<feature type="repeat" description="PPR" evidence="3">
    <location>
        <begin position="148"/>
        <end position="182"/>
    </location>
</feature>
<feature type="repeat" description="PPR" evidence="3">
    <location>
        <begin position="323"/>
        <end position="353"/>
    </location>
</feature>
<protein>
    <submittedName>
        <fullName evidence="5">PPR domain-containing protein/PPR_2 domain-containing protein/DYW_deaminase domain-containing protein</fullName>
    </submittedName>
</protein>
<dbReference type="InParanoid" id="A0A1Q3CXM6"/>
<feature type="domain" description="DYW" evidence="4">
    <location>
        <begin position="873"/>
        <end position="965"/>
    </location>
</feature>
<dbReference type="EMBL" id="BDDD01003401">
    <property type="protein sequence ID" value="GAV84901.1"/>
    <property type="molecule type" value="Genomic_DNA"/>
</dbReference>
<dbReference type="Pfam" id="PF20430">
    <property type="entry name" value="Eplus_motif"/>
    <property type="match status" value="1"/>
</dbReference>
<dbReference type="FunFam" id="1.25.40.10:FF:000158">
    <property type="entry name" value="pentatricopeptide repeat-containing protein At2g33680"/>
    <property type="match status" value="1"/>
</dbReference>
<evidence type="ECO:0000256" key="2">
    <source>
        <dbReference type="ARBA" id="ARBA00022737"/>
    </source>
</evidence>
<dbReference type="OrthoDB" id="185373at2759"/>
<dbReference type="InterPro" id="IPR046960">
    <property type="entry name" value="PPR_At4g14850-like_plant"/>
</dbReference>
<dbReference type="AlphaFoldDB" id="A0A1Q3CXM6"/>
<dbReference type="Pfam" id="PF13041">
    <property type="entry name" value="PPR_2"/>
    <property type="match status" value="6"/>
</dbReference>
<dbReference type="GO" id="GO:0008270">
    <property type="term" value="F:zinc ion binding"/>
    <property type="evidence" value="ECO:0007669"/>
    <property type="project" value="InterPro"/>
</dbReference>
<dbReference type="FunFam" id="1.25.40.10:FF:000344">
    <property type="entry name" value="Pentatricopeptide repeat-containing protein"/>
    <property type="match status" value="1"/>
</dbReference>
<organism evidence="5 6">
    <name type="scientific">Cephalotus follicularis</name>
    <name type="common">Albany pitcher plant</name>
    <dbReference type="NCBI Taxonomy" id="3775"/>
    <lineage>
        <taxon>Eukaryota</taxon>
        <taxon>Viridiplantae</taxon>
        <taxon>Streptophyta</taxon>
        <taxon>Embryophyta</taxon>
        <taxon>Tracheophyta</taxon>
        <taxon>Spermatophyta</taxon>
        <taxon>Magnoliopsida</taxon>
        <taxon>eudicotyledons</taxon>
        <taxon>Gunneridae</taxon>
        <taxon>Pentapetalae</taxon>
        <taxon>rosids</taxon>
        <taxon>fabids</taxon>
        <taxon>Oxalidales</taxon>
        <taxon>Cephalotaceae</taxon>
        <taxon>Cephalotus</taxon>
    </lineage>
</organism>
<dbReference type="FunFam" id="1.25.40.10:FF:001822">
    <property type="entry name" value="Pentatricopeptide repeat-containing family protein"/>
    <property type="match status" value="1"/>
</dbReference>
<feature type="repeat" description="PPR" evidence="3">
    <location>
        <begin position="354"/>
        <end position="388"/>
    </location>
</feature>
<comment type="caution">
    <text evidence="5">The sequence shown here is derived from an EMBL/GenBank/DDBJ whole genome shotgun (WGS) entry which is preliminary data.</text>
</comment>
<dbReference type="FunFam" id="1.25.40.10:FF:000144">
    <property type="entry name" value="Pentatricopeptide repeat-containing protein, mitochondrial"/>
    <property type="match status" value="1"/>
</dbReference>
<gene>
    <name evidence="5" type="ORF">CFOL_v3_28343</name>
</gene>